<dbReference type="SUPFAM" id="SSF63817">
    <property type="entry name" value="Sortase"/>
    <property type="match status" value="1"/>
</dbReference>
<gene>
    <name evidence="2" type="ORF">GCM10010411_31040</name>
</gene>
<evidence type="ECO:0000313" key="2">
    <source>
        <dbReference type="EMBL" id="GAA2595449.1"/>
    </source>
</evidence>
<evidence type="ECO:0000313" key="3">
    <source>
        <dbReference type="Proteomes" id="UP001501509"/>
    </source>
</evidence>
<dbReference type="Gene3D" id="2.40.260.10">
    <property type="entry name" value="Sortase"/>
    <property type="match status" value="1"/>
</dbReference>
<keyword evidence="3" id="KW-1185">Reference proteome</keyword>
<dbReference type="InterPro" id="IPR005754">
    <property type="entry name" value="Sortase"/>
</dbReference>
<dbReference type="InterPro" id="IPR023365">
    <property type="entry name" value="Sortase_dom-sf"/>
</dbReference>
<dbReference type="RefSeq" id="WP_344541455.1">
    <property type="nucleotide sequence ID" value="NZ_BAAATD010000003.1"/>
</dbReference>
<proteinExistence type="predicted"/>
<reference evidence="2 3" key="1">
    <citation type="journal article" date="2019" name="Int. J. Syst. Evol. Microbiol.">
        <title>The Global Catalogue of Microorganisms (GCM) 10K type strain sequencing project: providing services to taxonomists for standard genome sequencing and annotation.</title>
        <authorList>
            <consortium name="The Broad Institute Genomics Platform"/>
            <consortium name="The Broad Institute Genome Sequencing Center for Infectious Disease"/>
            <person name="Wu L."/>
            <person name="Ma J."/>
        </authorList>
    </citation>
    <scope>NUCLEOTIDE SEQUENCE [LARGE SCALE GENOMIC DNA]</scope>
    <source>
        <strain evidence="2 3">JCM 6833</strain>
    </source>
</reference>
<organism evidence="2 3">
    <name type="scientific">Actinomadura fulvescens</name>
    <dbReference type="NCBI Taxonomy" id="46160"/>
    <lineage>
        <taxon>Bacteria</taxon>
        <taxon>Bacillati</taxon>
        <taxon>Actinomycetota</taxon>
        <taxon>Actinomycetes</taxon>
        <taxon>Streptosporangiales</taxon>
        <taxon>Thermomonosporaceae</taxon>
        <taxon>Actinomadura</taxon>
    </lineage>
</organism>
<keyword evidence="1" id="KW-0378">Hydrolase</keyword>
<dbReference type="InterPro" id="IPR042001">
    <property type="entry name" value="Sortase_F"/>
</dbReference>
<comment type="caution">
    <text evidence="2">The sequence shown here is derived from an EMBL/GenBank/DDBJ whole genome shotgun (WGS) entry which is preliminary data.</text>
</comment>
<sequence>MGERNGYLIAAGLAVLGALAVGQGVKNEPRHYRDHGGPRALWNIPDGGELPVSPPERLQIPDLALDAPVMRVDRADDGTVQVPPFDRSEQAGWYQRGPAPGSRGSAVVLGHYDDLDGSAVFYRLHELRPGAQIRVVRHDRSKAVFRVDAVEQIHKRDFPRNRVYGDVRYAGLRLVTCGGSYDKQDRSYRDNVIVYAHLVGGR</sequence>
<dbReference type="Proteomes" id="UP001501509">
    <property type="component" value="Unassembled WGS sequence"/>
</dbReference>
<accession>A0ABN3PQF5</accession>
<dbReference type="Pfam" id="PF04203">
    <property type="entry name" value="Sortase"/>
    <property type="match status" value="1"/>
</dbReference>
<name>A0ABN3PQF5_9ACTN</name>
<dbReference type="CDD" id="cd05829">
    <property type="entry name" value="Sortase_F"/>
    <property type="match status" value="1"/>
</dbReference>
<evidence type="ECO:0008006" key="4">
    <source>
        <dbReference type="Google" id="ProtNLM"/>
    </source>
</evidence>
<dbReference type="EMBL" id="BAAATD010000003">
    <property type="protein sequence ID" value="GAA2595449.1"/>
    <property type="molecule type" value="Genomic_DNA"/>
</dbReference>
<protein>
    <recommendedName>
        <fullName evidence="4">Class F sortase</fullName>
    </recommendedName>
</protein>
<evidence type="ECO:0000256" key="1">
    <source>
        <dbReference type="ARBA" id="ARBA00022801"/>
    </source>
</evidence>
<dbReference type="NCBIfam" id="NF033748">
    <property type="entry name" value="class_F_sortase"/>
    <property type="match status" value="1"/>
</dbReference>